<evidence type="ECO:0000259" key="3">
    <source>
        <dbReference type="PROSITE" id="PS50045"/>
    </source>
</evidence>
<dbReference type="PROSITE" id="PS50045">
    <property type="entry name" value="SIGMA54_INTERACT_4"/>
    <property type="match status" value="1"/>
</dbReference>
<reference evidence="5 6" key="1">
    <citation type="submission" date="2016-11" db="EMBL/GenBank/DDBJ databases">
        <authorList>
            <person name="Jaros S."/>
            <person name="Januszkiewicz K."/>
            <person name="Wedrychowicz H."/>
        </authorList>
    </citation>
    <scope>NUCLEOTIDE SEQUENCE [LARGE SCALE GENOMIC DNA]</scope>
    <source>
        <strain evidence="5 6">DSM 17477</strain>
    </source>
</reference>
<protein>
    <submittedName>
        <fullName evidence="5">PAS domain S-box-containing protein</fullName>
    </submittedName>
</protein>
<keyword evidence="6" id="KW-1185">Reference proteome</keyword>
<dbReference type="SUPFAM" id="SSF52540">
    <property type="entry name" value="P-loop containing nucleoside triphosphate hydrolases"/>
    <property type="match status" value="1"/>
</dbReference>
<dbReference type="InterPro" id="IPR002078">
    <property type="entry name" value="Sigma_54_int"/>
</dbReference>
<feature type="domain" description="Sigma-54 factor interaction" evidence="3">
    <location>
        <begin position="135"/>
        <end position="364"/>
    </location>
</feature>
<dbReference type="InterPro" id="IPR027417">
    <property type="entry name" value="P-loop_NTPase"/>
</dbReference>
<dbReference type="InterPro" id="IPR000014">
    <property type="entry name" value="PAS"/>
</dbReference>
<evidence type="ECO:0000259" key="4">
    <source>
        <dbReference type="PROSITE" id="PS50112"/>
    </source>
</evidence>
<dbReference type="InterPro" id="IPR025943">
    <property type="entry name" value="Sigma_54_int_dom_ATP-bd_2"/>
</dbReference>
<dbReference type="Gene3D" id="3.40.50.300">
    <property type="entry name" value="P-loop containing nucleotide triphosphate hydrolases"/>
    <property type="match status" value="1"/>
</dbReference>
<dbReference type="Proteomes" id="UP000184052">
    <property type="component" value="Unassembled WGS sequence"/>
</dbReference>
<dbReference type="InterPro" id="IPR035965">
    <property type="entry name" value="PAS-like_dom_sf"/>
</dbReference>
<dbReference type="PANTHER" id="PTHR32071">
    <property type="entry name" value="TRANSCRIPTIONAL REGULATORY PROTEIN"/>
    <property type="match status" value="1"/>
</dbReference>
<dbReference type="OrthoDB" id="5411866at2"/>
<dbReference type="RefSeq" id="WP_073045685.1">
    <property type="nucleotide sequence ID" value="NZ_FQZL01000004.1"/>
</dbReference>
<dbReference type="NCBIfam" id="TIGR00229">
    <property type="entry name" value="sensory_box"/>
    <property type="match status" value="1"/>
</dbReference>
<dbReference type="PANTHER" id="PTHR32071:SF57">
    <property type="entry name" value="C4-DICARBOXYLATE TRANSPORT TRANSCRIPTIONAL REGULATORY PROTEIN DCTD"/>
    <property type="match status" value="1"/>
</dbReference>
<dbReference type="SUPFAM" id="SSF46689">
    <property type="entry name" value="Homeodomain-like"/>
    <property type="match status" value="1"/>
</dbReference>
<evidence type="ECO:0000256" key="2">
    <source>
        <dbReference type="ARBA" id="ARBA00022840"/>
    </source>
</evidence>
<dbReference type="PROSITE" id="PS50112">
    <property type="entry name" value="PAS"/>
    <property type="match status" value="1"/>
</dbReference>
<dbReference type="CDD" id="cd00130">
    <property type="entry name" value="PAS"/>
    <property type="match status" value="1"/>
</dbReference>
<dbReference type="SUPFAM" id="SSF55785">
    <property type="entry name" value="PYP-like sensor domain (PAS domain)"/>
    <property type="match status" value="1"/>
</dbReference>
<dbReference type="CDD" id="cd00009">
    <property type="entry name" value="AAA"/>
    <property type="match status" value="1"/>
</dbReference>
<evidence type="ECO:0000313" key="5">
    <source>
        <dbReference type="EMBL" id="SHI37804.1"/>
    </source>
</evidence>
<name>A0A1M6AMQ8_9FIRM</name>
<keyword evidence="1" id="KW-0547">Nucleotide-binding</keyword>
<evidence type="ECO:0000256" key="1">
    <source>
        <dbReference type="ARBA" id="ARBA00022741"/>
    </source>
</evidence>
<dbReference type="InterPro" id="IPR009057">
    <property type="entry name" value="Homeodomain-like_sf"/>
</dbReference>
<dbReference type="SMART" id="SM00382">
    <property type="entry name" value="AAA"/>
    <property type="match status" value="1"/>
</dbReference>
<proteinExistence type="predicted"/>
<dbReference type="EMBL" id="FQZL01000004">
    <property type="protein sequence ID" value="SHI37804.1"/>
    <property type="molecule type" value="Genomic_DNA"/>
</dbReference>
<dbReference type="InterPro" id="IPR013767">
    <property type="entry name" value="PAS_fold"/>
</dbReference>
<dbReference type="Pfam" id="PF25601">
    <property type="entry name" value="AAA_lid_14"/>
    <property type="match status" value="1"/>
</dbReference>
<accession>A0A1M6AMQ8</accession>
<dbReference type="AlphaFoldDB" id="A0A1M6AMQ8"/>
<dbReference type="FunFam" id="3.40.50.300:FF:000006">
    <property type="entry name" value="DNA-binding transcriptional regulator NtrC"/>
    <property type="match status" value="1"/>
</dbReference>
<dbReference type="STRING" id="1121476.SAMN02745751_00180"/>
<dbReference type="InterPro" id="IPR058031">
    <property type="entry name" value="AAA_lid_NorR"/>
</dbReference>
<dbReference type="InterPro" id="IPR003593">
    <property type="entry name" value="AAA+_ATPase"/>
</dbReference>
<keyword evidence="2" id="KW-0067">ATP-binding</keyword>
<dbReference type="Pfam" id="PF00158">
    <property type="entry name" value="Sigma54_activat"/>
    <property type="match status" value="1"/>
</dbReference>
<feature type="domain" description="PAS" evidence="4">
    <location>
        <begin position="4"/>
        <end position="49"/>
    </location>
</feature>
<dbReference type="PROSITE" id="PS00676">
    <property type="entry name" value="SIGMA54_INTERACT_2"/>
    <property type="match status" value="1"/>
</dbReference>
<dbReference type="Gene3D" id="1.10.8.60">
    <property type="match status" value="1"/>
</dbReference>
<evidence type="ECO:0000313" key="6">
    <source>
        <dbReference type="Proteomes" id="UP000184052"/>
    </source>
</evidence>
<dbReference type="Pfam" id="PF00989">
    <property type="entry name" value="PAS"/>
    <property type="match status" value="1"/>
</dbReference>
<dbReference type="Gene3D" id="3.30.450.20">
    <property type="entry name" value="PAS domain"/>
    <property type="match status" value="1"/>
</dbReference>
<dbReference type="GO" id="GO:0005524">
    <property type="term" value="F:ATP binding"/>
    <property type="evidence" value="ECO:0007669"/>
    <property type="project" value="UniProtKB-KW"/>
</dbReference>
<sequence>MLISDKEFRRVIDNLHDEIMIYDDNYRLVYVNNATKKHYGIDPEDLIGKKFSDLDETYWGNSTLPEVYNKKKIVAKRQITNQGIDIVTISTPIFDKNNDIKYVGQNVNEINTLNEFSKNDCIDCEWFDSDEDTEYIYKSKEMEKTMSNINKIKNLKSTCLLIGETGTGKSHLAKYMHISSKYKNKPFVSINCACMNPNLIESELFGYEKGAFTGANARGKEGLVEAADNGILFLDEISEIPLEFQAKLLHFLQYQEFIPVGGSVKKEVNVKIIAATNRSLSSMVEQKAFREDLYYRLNTFEIKLLPLRERREDLKLYIDYFLDKFNNSYFRKCKISPEALNVLFNYSWPGNVREVEHIIEKAVVLSKDKEIKINDLPKRIFEYNTHTFNSMIEKEKSFDELMDSVESKIINEYYKQYKTSIKVAEVLGISQSKAYRLIKKHVLDEK</sequence>
<dbReference type="Gene3D" id="1.10.10.60">
    <property type="entry name" value="Homeodomain-like"/>
    <property type="match status" value="1"/>
</dbReference>
<gene>
    <name evidence="5" type="ORF">SAMN02745751_00180</name>
</gene>
<dbReference type="GO" id="GO:0006355">
    <property type="term" value="P:regulation of DNA-templated transcription"/>
    <property type="evidence" value="ECO:0007669"/>
    <property type="project" value="InterPro"/>
</dbReference>
<organism evidence="5 6">
    <name type="scientific">Dethiosulfatibacter aminovorans DSM 17477</name>
    <dbReference type="NCBI Taxonomy" id="1121476"/>
    <lineage>
        <taxon>Bacteria</taxon>
        <taxon>Bacillati</taxon>
        <taxon>Bacillota</taxon>
        <taxon>Tissierellia</taxon>
        <taxon>Dethiosulfatibacter</taxon>
    </lineage>
</organism>